<dbReference type="Pfam" id="PF04640">
    <property type="entry name" value="PLATZ"/>
    <property type="match status" value="1"/>
</dbReference>
<sequence>MPKKKKKETLISRRSFRLNVNSFRFRSNRSYFSTLNRFSSIQSNSDSTMVGFAVPTKKKIQSVAMVEWMETLLKMSFFGPCSDHQELAKNEAKVFCIDCNRCICQHCSSSDPHIIHNLLQIRRYVYHDVVRYQDIHKHFDCSKVQTYTTNNAKVVFLNPRPQPRPAKLSGGGAFCNVCERLLTEPNQFCSIACKYSVSPMKSRDKIKEQSDRSFSSFRFPEFSALSMKEELNQQDQEQQQQQSISNSYTGEMESSEDNQMSPPHSSSMITHSNSPNSKSFGLKPKKMMHKRKGVPHRSPLS</sequence>
<dbReference type="GO" id="GO:0008270">
    <property type="term" value="F:zinc ion binding"/>
    <property type="evidence" value="ECO:0007669"/>
    <property type="project" value="UniProtKB-KW"/>
</dbReference>
<dbReference type="PROSITE" id="PS50119">
    <property type="entry name" value="ZF_BBOX"/>
    <property type="match status" value="1"/>
</dbReference>
<feature type="compositionally biased region" description="Basic residues" evidence="2">
    <location>
        <begin position="283"/>
        <end position="295"/>
    </location>
</feature>
<evidence type="ECO:0000313" key="5">
    <source>
        <dbReference type="Proteomes" id="UP001419268"/>
    </source>
</evidence>
<dbReference type="InterPro" id="IPR000315">
    <property type="entry name" value="Znf_B-box"/>
</dbReference>
<dbReference type="CDD" id="cd19756">
    <property type="entry name" value="Bbox2"/>
    <property type="match status" value="1"/>
</dbReference>
<evidence type="ECO:0000313" key="4">
    <source>
        <dbReference type="EMBL" id="KAK9118180.1"/>
    </source>
</evidence>
<dbReference type="Proteomes" id="UP001419268">
    <property type="component" value="Unassembled WGS sequence"/>
</dbReference>
<accession>A0AAP0NUH1</accession>
<feature type="region of interest" description="Disordered" evidence="2">
    <location>
        <begin position="230"/>
        <end position="301"/>
    </location>
</feature>
<dbReference type="PANTHER" id="PTHR31065:SF41">
    <property type="entry name" value="PLATZ TRANSCRIPTION FACTOR FAMILY PROTEIN"/>
    <property type="match status" value="1"/>
</dbReference>
<keyword evidence="1" id="KW-0863">Zinc-finger</keyword>
<dbReference type="AlphaFoldDB" id="A0AAP0NUH1"/>
<feature type="domain" description="B box-type" evidence="3">
    <location>
        <begin position="81"/>
        <end position="121"/>
    </location>
</feature>
<keyword evidence="1" id="KW-0862">Zinc</keyword>
<protein>
    <recommendedName>
        <fullName evidence="3">B box-type domain-containing protein</fullName>
    </recommendedName>
</protein>
<dbReference type="PANTHER" id="PTHR31065">
    <property type="entry name" value="PLATZ TRANSCRIPTION FACTOR FAMILY PROTEIN"/>
    <property type="match status" value="1"/>
</dbReference>
<dbReference type="SUPFAM" id="SSF57845">
    <property type="entry name" value="B-box zinc-binding domain"/>
    <property type="match status" value="1"/>
</dbReference>
<evidence type="ECO:0000259" key="3">
    <source>
        <dbReference type="PROSITE" id="PS50119"/>
    </source>
</evidence>
<proteinExistence type="predicted"/>
<gene>
    <name evidence="4" type="ORF">Scep_016273</name>
</gene>
<reference evidence="4 5" key="1">
    <citation type="submission" date="2024-01" db="EMBL/GenBank/DDBJ databases">
        <title>Genome assemblies of Stephania.</title>
        <authorList>
            <person name="Yang L."/>
        </authorList>
    </citation>
    <scope>NUCLEOTIDE SEQUENCE [LARGE SCALE GENOMIC DNA]</scope>
    <source>
        <strain evidence="4">JXDWG</strain>
        <tissue evidence="4">Leaf</tissue>
    </source>
</reference>
<feature type="compositionally biased region" description="Polar residues" evidence="2">
    <location>
        <begin position="257"/>
        <end position="279"/>
    </location>
</feature>
<feature type="compositionally biased region" description="Low complexity" evidence="2">
    <location>
        <begin position="233"/>
        <end position="242"/>
    </location>
</feature>
<organism evidence="4 5">
    <name type="scientific">Stephania cephalantha</name>
    <dbReference type="NCBI Taxonomy" id="152367"/>
    <lineage>
        <taxon>Eukaryota</taxon>
        <taxon>Viridiplantae</taxon>
        <taxon>Streptophyta</taxon>
        <taxon>Embryophyta</taxon>
        <taxon>Tracheophyta</taxon>
        <taxon>Spermatophyta</taxon>
        <taxon>Magnoliopsida</taxon>
        <taxon>Ranunculales</taxon>
        <taxon>Menispermaceae</taxon>
        <taxon>Menispermoideae</taxon>
        <taxon>Cissampelideae</taxon>
        <taxon>Stephania</taxon>
    </lineage>
</organism>
<dbReference type="InterPro" id="IPR006734">
    <property type="entry name" value="PLATZ"/>
</dbReference>
<comment type="caution">
    <text evidence="4">The sequence shown here is derived from an EMBL/GenBank/DDBJ whole genome shotgun (WGS) entry which is preliminary data.</text>
</comment>
<keyword evidence="1" id="KW-0479">Metal-binding</keyword>
<evidence type="ECO:0000256" key="1">
    <source>
        <dbReference type="PROSITE-ProRule" id="PRU00024"/>
    </source>
</evidence>
<keyword evidence="5" id="KW-1185">Reference proteome</keyword>
<dbReference type="EMBL" id="JBBNAG010000007">
    <property type="protein sequence ID" value="KAK9118180.1"/>
    <property type="molecule type" value="Genomic_DNA"/>
</dbReference>
<name>A0AAP0NUH1_9MAGN</name>
<dbReference type="Gene3D" id="3.30.160.60">
    <property type="entry name" value="Classic Zinc Finger"/>
    <property type="match status" value="1"/>
</dbReference>
<evidence type="ECO:0000256" key="2">
    <source>
        <dbReference type="SAM" id="MobiDB-lite"/>
    </source>
</evidence>